<evidence type="ECO:0000313" key="2">
    <source>
        <dbReference type="Proteomes" id="UP001205861"/>
    </source>
</evidence>
<sequence>MDELFAKYEHELVILRSLCREYAQRYPKVAAKLQMGGEACDDPHVERLIQAVALLCARVTKRLDDSYPEFTEALLNLLFPHFLRPFPSCAIARFVGEPDADGQAAAIAVAPRGTQLETAPVRGVPCTFKTVYDVAPGGVMVASASFESMICAPVGTRLPQGTTSSLTLVLESIKPGMPLSAKEPGTVRLYVDGDSSFCATLRDVLFMHTAGAYVQVGEDGAWQRLVEVPIKPVGFADDEGLIPFKAQSHAAYRIFAEYFAFPEKFNFFDIDLAAVLARVPEDCNRVTLRLAVADVRPDCDKARMLASLSAENLLLGCTPVVNLFSQPGVPITYEQMSADYTLLAHNGCPQAFEVYSVDKVHMVRQDGSGRATAVEFCPFYSLRHGEEVDVPKGRYWLMRHDETLALTSPGHEKSITLVNSDCEPQQIERNSLSVELSCTNRDLPCSVKVGAPEGDLFLPGAARSDLIRFLRRPTRPLRLEKGPDTDWRLISHLALNHHSLFQEGAAGLREMLALYDLAQTPVSRRQIGGIVDLEQNETTAWIRYKRGASLAHGTEVRLTLDEEAFVGAGLHLFAQVLDHFFSLFAYVNSFVELVVLSHQSGKELFRCQPRSGRMSLL</sequence>
<dbReference type="NCBIfam" id="TIGR03359">
    <property type="entry name" value="VI_chp_6"/>
    <property type="match status" value="1"/>
</dbReference>
<protein>
    <submittedName>
        <fullName evidence="1">Type VI secretion system baseplate subunit TssF</fullName>
    </submittedName>
</protein>
<organism evidence="1 2">
    <name type="scientific">Massilia solisilvae</name>
    <dbReference type="NCBI Taxonomy" id="1811225"/>
    <lineage>
        <taxon>Bacteria</taxon>
        <taxon>Pseudomonadati</taxon>
        <taxon>Pseudomonadota</taxon>
        <taxon>Betaproteobacteria</taxon>
        <taxon>Burkholderiales</taxon>
        <taxon>Oxalobacteraceae</taxon>
        <taxon>Telluria group</taxon>
        <taxon>Massilia</taxon>
    </lineage>
</organism>
<dbReference type="EMBL" id="JANUGV010000002">
    <property type="protein sequence ID" value="MCS0608625.1"/>
    <property type="molecule type" value="Genomic_DNA"/>
</dbReference>
<proteinExistence type="predicted"/>
<dbReference type="Proteomes" id="UP001205861">
    <property type="component" value="Unassembled WGS sequence"/>
</dbReference>
<comment type="caution">
    <text evidence="1">The sequence shown here is derived from an EMBL/GenBank/DDBJ whole genome shotgun (WGS) entry which is preliminary data.</text>
</comment>
<dbReference type="InterPro" id="IPR010272">
    <property type="entry name" value="T6SS_TssF"/>
</dbReference>
<dbReference type="PANTHER" id="PTHR35370">
    <property type="entry name" value="CYTOPLASMIC PROTEIN-RELATED-RELATED"/>
    <property type="match status" value="1"/>
</dbReference>
<dbReference type="RefSeq" id="WP_258856307.1">
    <property type="nucleotide sequence ID" value="NZ_JANUGV010000002.1"/>
</dbReference>
<gene>
    <name evidence="1" type="primary">tssF</name>
    <name evidence="1" type="ORF">NX773_10665</name>
</gene>
<evidence type="ECO:0000313" key="1">
    <source>
        <dbReference type="EMBL" id="MCS0608625.1"/>
    </source>
</evidence>
<keyword evidence="2" id="KW-1185">Reference proteome</keyword>
<accession>A0ABT2BKM4</accession>
<dbReference type="PIRSF" id="PIRSF028304">
    <property type="entry name" value="UCP028304"/>
    <property type="match status" value="1"/>
</dbReference>
<dbReference type="Pfam" id="PF05947">
    <property type="entry name" value="T6SS_TssF"/>
    <property type="match status" value="1"/>
</dbReference>
<reference evidence="1 2" key="1">
    <citation type="submission" date="2022-08" db="EMBL/GenBank/DDBJ databases">
        <title>Reclassification of Massilia species as members of the genera Telluria, Duganella, Pseudoduganella, Mokoshia gen. nov. and Zemynaea gen. nov. using orthogonal and non-orthogonal genome-based approaches.</title>
        <authorList>
            <person name="Bowman J.P."/>
        </authorList>
    </citation>
    <scope>NUCLEOTIDE SEQUENCE [LARGE SCALE GENOMIC DNA]</scope>
    <source>
        <strain evidence="1 2">JCM 31607</strain>
    </source>
</reference>
<name>A0ABT2BKM4_9BURK</name>
<dbReference type="PANTHER" id="PTHR35370:SF1">
    <property type="entry name" value="TYPE VI SECRETION SYSTEM COMPONENT TSSF1"/>
    <property type="match status" value="1"/>
</dbReference>